<dbReference type="OrthoDB" id="2102561at2759"/>
<evidence type="ECO:0000256" key="4">
    <source>
        <dbReference type="RuleBase" id="RU000363"/>
    </source>
</evidence>
<sequence>MASTQQTVLITGCSEGGIGDALCLEFHRRGLRVFATARNLNKIQHLADMGIETIALDVVDSSSIDAAVQTVTKLTGGTLDYLVNNSGIGYQMPLLDVDMETARKLFDVNLWGVLAVSQRFVPLLAACADRGGKPRILNIGSVVSRANVPWQGIYNASKAALSMLNDTLRVELLPFNIGVLHVVTGGIKTKFYANAEGCKLPSDSMYAPVREVMESGVTGKHASSMQDYTAEKYAREVVSNTMSWWPRKNIWLGSSAAITWAGYTLLSATWTDWLIGHRNHQYTTGYRRLSPFNLWVRLSREGFSLSL</sequence>
<dbReference type="PRINTS" id="PR00081">
    <property type="entry name" value="GDHRDH"/>
</dbReference>
<dbReference type="PRINTS" id="PR00080">
    <property type="entry name" value="SDRFAMILY"/>
</dbReference>
<accession>A0A9P8Y962</accession>
<dbReference type="PANTHER" id="PTHR44169">
    <property type="entry name" value="NADPH-DEPENDENT 1-ACYLDIHYDROXYACETONE PHOSPHATE REDUCTASE"/>
    <property type="match status" value="1"/>
</dbReference>
<name>A0A9P8Y962_9PEZI</name>
<dbReference type="GO" id="GO:0005811">
    <property type="term" value="C:lipid droplet"/>
    <property type="evidence" value="ECO:0007669"/>
    <property type="project" value="TreeGrafter"/>
</dbReference>
<dbReference type="Pfam" id="PF00106">
    <property type="entry name" value="adh_short"/>
    <property type="match status" value="1"/>
</dbReference>
<dbReference type="AlphaFoldDB" id="A0A9P8Y962"/>
<keyword evidence="6" id="KW-1185">Reference proteome</keyword>
<evidence type="ECO:0000256" key="1">
    <source>
        <dbReference type="ARBA" id="ARBA00006484"/>
    </source>
</evidence>
<dbReference type="InterPro" id="IPR020904">
    <property type="entry name" value="Sc_DH/Rdtase_CS"/>
</dbReference>
<dbReference type="FunFam" id="3.40.50.720:FF:000261">
    <property type="entry name" value="NADPH-dependent 1-acyldihydroxyacetone phosphate reductase"/>
    <property type="match status" value="1"/>
</dbReference>
<dbReference type="GeneID" id="70191402"/>
<evidence type="ECO:0008006" key="7">
    <source>
        <dbReference type="Google" id="ProtNLM"/>
    </source>
</evidence>
<organism evidence="5 6">
    <name type="scientific">Microdochium trichocladiopsis</name>
    <dbReference type="NCBI Taxonomy" id="1682393"/>
    <lineage>
        <taxon>Eukaryota</taxon>
        <taxon>Fungi</taxon>
        <taxon>Dikarya</taxon>
        <taxon>Ascomycota</taxon>
        <taxon>Pezizomycotina</taxon>
        <taxon>Sordariomycetes</taxon>
        <taxon>Xylariomycetidae</taxon>
        <taxon>Xylariales</taxon>
        <taxon>Microdochiaceae</taxon>
        <taxon>Microdochium</taxon>
    </lineage>
</organism>
<evidence type="ECO:0000313" key="5">
    <source>
        <dbReference type="EMBL" id="KAH7033273.1"/>
    </source>
</evidence>
<proteinExistence type="inferred from homology"/>
<dbReference type="SUPFAM" id="SSF51735">
    <property type="entry name" value="NAD(P)-binding Rossmann-fold domains"/>
    <property type="match status" value="1"/>
</dbReference>
<evidence type="ECO:0000256" key="3">
    <source>
        <dbReference type="ARBA" id="ARBA00023002"/>
    </source>
</evidence>
<dbReference type="GO" id="GO:0006654">
    <property type="term" value="P:phosphatidic acid biosynthetic process"/>
    <property type="evidence" value="ECO:0007669"/>
    <property type="project" value="TreeGrafter"/>
</dbReference>
<dbReference type="GO" id="GO:0000140">
    <property type="term" value="F:acylglycerone-phosphate reductase (NADP+) activity"/>
    <property type="evidence" value="ECO:0007669"/>
    <property type="project" value="TreeGrafter"/>
</dbReference>
<gene>
    <name evidence="5" type="ORF">B0I36DRAFT_407917</name>
</gene>
<dbReference type="Proteomes" id="UP000756346">
    <property type="component" value="Unassembled WGS sequence"/>
</dbReference>
<protein>
    <recommendedName>
        <fullName evidence="7">NADPH-dependent 1-acyldihydroxyacetone phosphate reductase</fullName>
    </recommendedName>
</protein>
<dbReference type="GO" id="GO:0005783">
    <property type="term" value="C:endoplasmic reticulum"/>
    <property type="evidence" value="ECO:0007669"/>
    <property type="project" value="TreeGrafter"/>
</dbReference>
<dbReference type="CDD" id="cd05374">
    <property type="entry name" value="17beta-HSD-like_SDR_c"/>
    <property type="match status" value="1"/>
</dbReference>
<keyword evidence="3" id="KW-0560">Oxidoreductase</keyword>
<dbReference type="InterPro" id="IPR002347">
    <property type="entry name" value="SDR_fam"/>
</dbReference>
<dbReference type="Gene3D" id="3.40.50.720">
    <property type="entry name" value="NAD(P)-binding Rossmann-like Domain"/>
    <property type="match status" value="1"/>
</dbReference>
<comment type="similarity">
    <text evidence="1 4">Belongs to the short-chain dehydrogenases/reductases (SDR) family.</text>
</comment>
<dbReference type="PANTHER" id="PTHR44169:SF3">
    <property type="entry name" value="SHORT-CHAIN DEHYDROGENASE SRDE"/>
    <property type="match status" value="1"/>
</dbReference>
<keyword evidence="2" id="KW-0521">NADP</keyword>
<dbReference type="PROSITE" id="PS00061">
    <property type="entry name" value="ADH_SHORT"/>
    <property type="match status" value="1"/>
</dbReference>
<dbReference type="GO" id="GO:0019433">
    <property type="term" value="P:triglyceride catabolic process"/>
    <property type="evidence" value="ECO:0007669"/>
    <property type="project" value="TreeGrafter"/>
</dbReference>
<dbReference type="GO" id="GO:0004806">
    <property type="term" value="F:triacylglycerol lipase activity"/>
    <property type="evidence" value="ECO:0007669"/>
    <property type="project" value="TreeGrafter"/>
</dbReference>
<evidence type="ECO:0000256" key="2">
    <source>
        <dbReference type="ARBA" id="ARBA00022857"/>
    </source>
</evidence>
<dbReference type="RefSeq" id="XP_046014105.1">
    <property type="nucleotide sequence ID" value="XM_046161856.1"/>
</dbReference>
<evidence type="ECO:0000313" key="6">
    <source>
        <dbReference type="Proteomes" id="UP000756346"/>
    </source>
</evidence>
<reference evidence="5" key="1">
    <citation type="journal article" date="2021" name="Nat. Commun.">
        <title>Genetic determinants of endophytism in the Arabidopsis root mycobiome.</title>
        <authorList>
            <person name="Mesny F."/>
            <person name="Miyauchi S."/>
            <person name="Thiergart T."/>
            <person name="Pickel B."/>
            <person name="Atanasova L."/>
            <person name="Karlsson M."/>
            <person name="Huettel B."/>
            <person name="Barry K.W."/>
            <person name="Haridas S."/>
            <person name="Chen C."/>
            <person name="Bauer D."/>
            <person name="Andreopoulos W."/>
            <person name="Pangilinan J."/>
            <person name="LaButti K."/>
            <person name="Riley R."/>
            <person name="Lipzen A."/>
            <person name="Clum A."/>
            <person name="Drula E."/>
            <person name="Henrissat B."/>
            <person name="Kohler A."/>
            <person name="Grigoriev I.V."/>
            <person name="Martin F.M."/>
            <person name="Hacquard S."/>
        </authorList>
    </citation>
    <scope>NUCLEOTIDE SEQUENCE</scope>
    <source>
        <strain evidence="5">MPI-CAGE-CH-0230</strain>
    </source>
</reference>
<comment type="caution">
    <text evidence="5">The sequence shown here is derived from an EMBL/GenBank/DDBJ whole genome shotgun (WGS) entry which is preliminary data.</text>
</comment>
<dbReference type="InterPro" id="IPR036291">
    <property type="entry name" value="NAD(P)-bd_dom_sf"/>
</dbReference>
<dbReference type="EMBL" id="JAGTJQ010000004">
    <property type="protein sequence ID" value="KAH7033273.1"/>
    <property type="molecule type" value="Genomic_DNA"/>
</dbReference>